<feature type="region of interest" description="Disordered" evidence="1">
    <location>
        <begin position="189"/>
        <end position="235"/>
    </location>
</feature>
<dbReference type="SMART" id="SM00005">
    <property type="entry name" value="DEATH"/>
    <property type="match status" value="1"/>
</dbReference>
<sequence>MGIEEGRDEPCSIAGRRRGGQPATSGCPPSPRLAPLSAAWASGPSGELTELKLLCQGHVRERKLERVLGGLDLCSVLLGRKALGPAHPGLLLRRCLHDAGAPPEGRDLRATFDSMSDNVGYDWRRPAPRLKVCHATIDAVTGNYPHNLTEWVRESLRDWKGTEREAAAVSRLARALRACQPSLVAHRLLEDQQAPGASRTSSRGGRSSSAVSQTSWDSEGPALGAPGDSAAPLQGPEGICTARTWVLPPGLTEHLPFACAVKT</sequence>
<dbReference type="SUPFAM" id="SSF47986">
    <property type="entry name" value="DEATH domain"/>
    <property type="match status" value="2"/>
</dbReference>
<dbReference type="PANTHER" id="PTHR15077">
    <property type="entry name" value="FAS-ASSOCIATING DEATH DOMAIN-CONTAINING PROTEIN FADD"/>
    <property type="match status" value="1"/>
</dbReference>
<dbReference type="PANTHER" id="PTHR15077:SF10">
    <property type="entry name" value="FAS-ASSOCIATED DEATH DOMAIN PROTEIN"/>
    <property type="match status" value="1"/>
</dbReference>
<dbReference type="Proteomes" id="UP000515165">
    <property type="component" value="Chromosome X"/>
</dbReference>
<feature type="compositionally biased region" description="Basic and acidic residues" evidence="1">
    <location>
        <begin position="1"/>
        <end position="10"/>
    </location>
</feature>
<dbReference type="GO" id="GO:0031265">
    <property type="term" value="C:CD95 death-inducing signaling complex"/>
    <property type="evidence" value="ECO:0007669"/>
    <property type="project" value="TreeGrafter"/>
</dbReference>
<dbReference type="Gene3D" id="1.10.533.10">
    <property type="entry name" value="Death Domain, Fas"/>
    <property type="match status" value="2"/>
</dbReference>
<dbReference type="InterPro" id="IPR011029">
    <property type="entry name" value="DEATH-like_dom_sf"/>
</dbReference>
<accession>A0A6P9F388</accession>
<keyword evidence="3" id="KW-1185">Reference proteome</keyword>
<feature type="region of interest" description="Disordered" evidence="1">
    <location>
        <begin position="1"/>
        <end position="31"/>
    </location>
</feature>
<evidence type="ECO:0000256" key="1">
    <source>
        <dbReference type="SAM" id="MobiDB-lite"/>
    </source>
</evidence>
<dbReference type="GeneID" id="113931151"/>
<evidence type="ECO:0000313" key="3">
    <source>
        <dbReference type="Proteomes" id="UP000515165"/>
    </source>
</evidence>
<feature type="compositionally biased region" description="Low complexity" evidence="1">
    <location>
        <begin position="194"/>
        <end position="212"/>
    </location>
</feature>
<dbReference type="GO" id="GO:0097191">
    <property type="term" value="P:extrinsic apoptotic signaling pathway"/>
    <property type="evidence" value="ECO:0007669"/>
    <property type="project" value="TreeGrafter"/>
</dbReference>
<protein>
    <submittedName>
        <fullName evidence="4">LOW QUALITY PROTEIN: FAS-associated death domain protein-like</fullName>
    </submittedName>
</protein>
<evidence type="ECO:0000313" key="4">
    <source>
        <dbReference type="RefSeq" id="XP_035581615.1"/>
    </source>
</evidence>
<dbReference type="PROSITE" id="PS50017">
    <property type="entry name" value="DEATH_DOMAIN"/>
    <property type="match status" value="1"/>
</dbReference>
<evidence type="ECO:0000259" key="2">
    <source>
        <dbReference type="PROSITE" id="PS50017"/>
    </source>
</evidence>
<feature type="domain" description="Death" evidence="2">
    <location>
        <begin position="108"/>
        <end position="192"/>
    </location>
</feature>
<dbReference type="InterPro" id="IPR016729">
    <property type="entry name" value="FADD"/>
</dbReference>
<dbReference type="Pfam" id="PF00531">
    <property type="entry name" value="Death"/>
    <property type="match status" value="1"/>
</dbReference>
<name>A0A6P9F388_ZALCA</name>
<proteinExistence type="predicted"/>
<dbReference type="GO" id="GO:0045089">
    <property type="term" value="P:positive regulation of innate immune response"/>
    <property type="evidence" value="ECO:0007669"/>
    <property type="project" value="TreeGrafter"/>
</dbReference>
<gene>
    <name evidence="4" type="primary">LOC113931151</name>
</gene>
<dbReference type="RefSeq" id="XP_035581615.1">
    <property type="nucleotide sequence ID" value="XM_035725722.1"/>
</dbReference>
<dbReference type="KEGG" id="zca:113931151"/>
<reference evidence="4" key="1">
    <citation type="submission" date="2025-08" db="UniProtKB">
        <authorList>
            <consortium name="RefSeq"/>
        </authorList>
    </citation>
    <scope>IDENTIFICATION</scope>
    <source>
        <tissue evidence="4">Blood</tissue>
    </source>
</reference>
<organism evidence="3 4">
    <name type="scientific">Zalophus californianus</name>
    <name type="common">California sealion</name>
    <dbReference type="NCBI Taxonomy" id="9704"/>
    <lineage>
        <taxon>Eukaryota</taxon>
        <taxon>Metazoa</taxon>
        <taxon>Chordata</taxon>
        <taxon>Craniata</taxon>
        <taxon>Vertebrata</taxon>
        <taxon>Euteleostomi</taxon>
        <taxon>Mammalia</taxon>
        <taxon>Eutheria</taxon>
        <taxon>Laurasiatheria</taxon>
        <taxon>Carnivora</taxon>
        <taxon>Caniformia</taxon>
        <taxon>Pinnipedia</taxon>
        <taxon>Otariidae</taxon>
        <taxon>Zalophus</taxon>
    </lineage>
</organism>
<dbReference type="AlphaFoldDB" id="A0A6P9F388"/>
<dbReference type="GO" id="GO:0089720">
    <property type="term" value="F:caspase binding"/>
    <property type="evidence" value="ECO:0007669"/>
    <property type="project" value="TreeGrafter"/>
</dbReference>
<dbReference type="GO" id="GO:0005123">
    <property type="term" value="F:death receptor binding"/>
    <property type="evidence" value="ECO:0007669"/>
    <property type="project" value="TreeGrafter"/>
</dbReference>
<dbReference type="InterPro" id="IPR000488">
    <property type="entry name" value="Death_dom"/>
</dbReference>